<dbReference type="AlphaFoldDB" id="A0A0F8XS25"/>
<sequence length="20" mass="2197">MAPVYNPMVEGWYAGIGLEV</sequence>
<name>A0A0F8XS25_9ZZZZ</name>
<proteinExistence type="predicted"/>
<comment type="caution">
    <text evidence="1">The sequence shown here is derived from an EMBL/GenBank/DDBJ whole genome shotgun (WGS) entry which is preliminary data.</text>
</comment>
<organism evidence="1">
    <name type="scientific">marine sediment metagenome</name>
    <dbReference type="NCBI Taxonomy" id="412755"/>
    <lineage>
        <taxon>unclassified sequences</taxon>
        <taxon>metagenomes</taxon>
        <taxon>ecological metagenomes</taxon>
    </lineage>
</organism>
<reference evidence="1" key="1">
    <citation type="journal article" date="2015" name="Nature">
        <title>Complex archaea that bridge the gap between prokaryotes and eukaryotes.</title>
        <authorList>
            <person name="Spang A."/>
            <person name="Saw J.H."/>
            <person name="Jorgensen S.L."/>
            <person name="Zaremba-Niedzwiedzka K."/>
            <person name="Martijn J."/>
            <person name="Lind A.E."/>
            <person name="van Eijk R."/>
            <person name="Schleper C."/>
            <person name="Guy L."/>
            <person name="Ettema T.J."/>
        </authorList>
    </citation>
    <scope>NUCLEOTIDE SEQUENCE</scope>
</reference>
<feature type="non-terminal residue" evidence="1">
    <location>
        <position position="20"/>
    </location>
</feature>
<accession>A0A0F8XS25</accession>
<gene>
    <name evidence="1" type="ORF">LCGC14_2988640</name>
</gene>
<protein>
    <submittedName>
        <fullName evidence="1">Uncharacterized protein</fullName>
    </submittedName>
</protein>
<evidence type="ECO:0000313" key="1">
    <source>
        <dbReference type="EMBL" id="KKK64000.1"/>
    </source>
</evidence>
<dbReference type="EMBL" id="LAZR01061232">
    <property type="protein sequence ID" value="KKK64000.1"/>
    <property type="molecule type" value="Genomic_DNA"/>
</dbReference>